<protein>
    <submittedName>
        <fullName evidence="2">Thioredoxin family protein</fullName>
    </submittedName>
</protein>
<organism evidence="2 3">
    <name type="scientific">Skermania pinensis</name>
    <dbReference type="NCBI Taxonomy" id="39122"/>
    <lineage>
        <taxon>Bacteria</taxon>
        <taxon>Bacillati</taxon>
        <taxon>Actinomycetota</taxon>
        <taxon>Actinomycetes</taxon>
        <taxon>Mycobacteriales</taxon>
        <taxon>Gordoniaceae</taxon>
        <taxon>Skermania</taxon>
    </lineage>
</organism>
<evidence type="ECO:0000313" key="2">
    <source>
        <dbReference type="EMBL" id="QXQ14701.1"/>
    </source>
</evidence>
<dbReference type="PROSITE" id="PS51352">
    <property type="entry name" value="THIOREDOXIN_2"/>
    <property type="match status" value="1"/>
</dbReference>
<dbReference type="InterPro" id="IPR000866">
    <property type="entry name" value="AhpC/TSA"/>
</dbReference>
<evidence type="ECO:0000313" key="3">
    <source>
        <dbReference type="Proteomes" id="UP000887023"/>
    </source>
</evidence>
<sequence length="198" mass="21083">MAVNSTMLDLGTVAPDFTLPDAAGDVVRSIDMYGVTGTLVAFVCNHCPYVRHIAPVFARRAEEWAAAGIGVVAINSNDADSYPDDAPARMVTQAAEWGWTFPYLVDDDQKVAHAYRAACTPDFYLFDAARRLAYRGRFDAATPKNAEPVTGDALDAAVRQVSAGTSVDVEQIPSIGCGIKWKKGNAPDAGGTGIIRLS</sequence>
<proteinExistence type="predicted"/>
<dbReference type="InterPro" id="IPR036249">
    <property type="entry name" value="Thioredoxin-like_sf"/>
</dbReference>
<dbReference type="Gene3D" id="3.40.30.10">
    <property type="entry name" value="Glutaredoxin"/>
    <property type="match status" value="1"/>
</dbReference>
<gene>
    <name evidence="2" type="ORF">KV203_04680</name>
</gene>
<dbReference type="PANTHER" id="PTHR43640:SF1">
    <property type="entry name" value="THIOREDOXIN-DEPENDENT PEROXIREDOXIN"/>
    <property type="match status" value="1"/>
</dbReference>
<name>A0ABX8SG89_9ACTN</name>
<dbReference type="PANTHER" id="PTHR43640">
    <property type="entry name" value="OS07G0260300 PROTEIN"/>
    <property type="match status" value="1"/>
</dbReference>
<dbReference type="RefSeq" id="WP_066468452.1">
    <property type="nucleotide sequence ID" value="NZ_CBCRUZ010000004.1"/>
</dbReference>
<dbReference type="CDD" id="cd02969">
    <property type="entry name" value="PRX_like1"/>
    <property type="match status" value="1"/>
</dbReference>
<dbReference type="Proteomes" id="UP000887023">
    <property type="component" value="Chromosome"/>
</dbReference>
<reference evidence="2" key="1">
    <citation type="submission" date="2021-07" db="EMBL/GenBank/DDBJ databases">
        <title>Candidatus Kaistella beijingensis sp. nov. isolated from a municipal wastewater treatment plant is involved in sludge foaming.</title>
        <authorList>
            <person name="Song Y."/>
            <person name="Liu S.-J."/>
        </authorList>
    </citation>
    <scope>NUCLEOTIDE SEQUENCE</scope>
    <source>
        <strain evidence="2">DSM 43998</strain>
    </source>
</reference>
<keyword evidence="3" id="KW-1185">Reference proteome</keyword>
<dbReference type="EMBL" id="CP079105">
    <property type="protein sequence ID" value="QXQ14701.1"/>
    <property type="molecule type" value="Genomic_DNA"/>
</dbReference>
<accession>A0ABX8SG89</accession>
<dbReference type="Pfam" id="PF00578">
    <property type="entry name" value="AhpC-TSA"/>
    <property type="match status" value="1"/>
</dbReference>
<dbReference type="SUPFAM" id="SSF52833">
    <property type="entry name" value="Thioredoxin-like"/>
    <property type="match status" value="1"/>
</dbReference>
<dbReference type="InterPro" id="IPR047262">
    <property type="entry name" value="PRX-like1"/>
</dbReference>
<dbReference type="InterPro" id="IPR013766">
    <property type="entry name" value="Thioredoxin_domain"/>
</dbReference>
<feature type="domain" description="Thioredoxin" evidence="1">
    <location>
        <begin position="8"/>
        <end position="159"/>
    </location>
</feature>
<evidence type="ECO:0000259" key="1">
    <source>
        <dbReference type="PROSITE" id="PS51352"/>
    </source>
</evidence>